<dbReference type="EMBL" id="LBIC01000001">
    <property type="protein sequence ID" value="KKW93593.1"/>
    <property type="molecule type" value="Genomic_DNA"/>
</dbReference>
<protein>
    <recommendedName>
        <fullName evidence="3">Integron</fullName>
    </recommendedName>
</protein>
<gene>
    <name evidence="1" type="ORF">YP76_02645</name>
</gene>
<dbReference type="PATRIC" id="fig|56193.3.peg.542"/>
<sequence>MRAILALALMLAACSKSSDVLEDLPNSSLAGAPREDVPETRLESSLIRPVIIGEDGPRLDACGAMGQAVRVGAKGLAVRAAPFADAKETARMGEGDRAWVCTRSLDQKWLGVVIAPPPVEGNATEPADCGVAEPVDRKQAYPGPCLSGWVSSAAIRLIAG</sequence>
<evidence type="ECO:0000313" key="1">
    <source>
        <dbReference type="EMBL" id="KKW93593.1"/>
    </source>
</evidence>
<reference evidence="1 2" key="1">
    <citation type="submission" date="2015-04" db="EMBL/GenBank/DDBJ databases">
        <title>Genome sequence of aromatic hydrocarbons-degrading Sphingobium chungbukense DJ77.</title>
        <authorList>
            <person name="Kim Y.-C."/>
            <person name="Chae J.-C."/>
        </authorList>
    </citation>
    <scope>NUCLEOTIDE SEQUENCE [LARGE SCALE GENOMIC DNA]</scope>
    <source>
        <strain evidence="1 2">DJ77</strain>
    </source>
</reference>
<dbReference type="AlphaFoldDB" id="A0A0M3AUN2"/>
<organism evidence="1 2">
    <name type="scientific">Sphingobium chungbukense</name>
    <dbReference type="NCBI Taxonomy" id="56193"/>
    <lineage>
        <taxon>Bacteria</taxon>
        <taxon>Pseudomonadati</taxon>
        <taxon>Pseudomonadota</taxon>
        <taxon>Alphaproteobacteria</taxon>
        <taxon>Sphingomonadales</taxon>
        <taxon>Sphingomonadaceae</taxon>
        <taxon>Sphingobium</taxon>
    </lineage>
</organism>
<keyword evidence="2" id="KW-1185">Reference proteome</keyword>
<dbReference type="STRING" id="56193.YP76_02645"/>
<proteinExistence type="predicted"/>
<dbReference type="Proteomes" id="UP000033874">
    <property type="component" value="Unassembled WGS sequence"/>
</dbReference>
<evidence type="ECO:0000313" key="2">
    <source>
        <dbReference type="Proteomes" id="UP000033874"/>
    </source>
</evidence>
<name>A0A0M3AUN2_9SPHN</name>
<dbReference type="RefSeq" id="WP_046762037.1">
    <property type="nucleotide sequence ID" value="NZ_LBIC01000001.1"/>
</dbReference>
<evidence type="ECO:0008006" key="3">
    <source>
        <dbReference type="Google" id="ProtNLM"/>
    </source>
</evidence>
<comment type="caution">
    <text evidence="1">The sequence shown here is derived from an EMBL/GenBank/DDBJ whole genome shotgun (WGS) entry which is preliminary data.</text>
</comment>
<accession>A0A0M3AUN2</accession>